<dbReference type="InterPro" id="IPR004700">
    <property type="entry name" value="PTS_IIC_man"/>
</dbReference>
<feature type="transmembrane region" description="Helical" evidence="9">
    <location>
        <begin position="180"/>
        <end position="200"/>
    </location>
</feature>
<feature type="transmembrane region" description="Helical" evidence="9">
    <location>
        <begin position="138"/>
        <end position="160"/>
    </location>
</feature>
<gene>
    <name evidence="10" type="ORF">H8909_09970</name>
</gene>
<evidence type="ECO:0000256" key="7">
    <source>
        <dbReference type="ARBA" id="ARBA00022989"/>
    </source>
</evidence>
<keyword evidence="2" id="KW-0813">Transport</keyword>
<name>A0ABR7KDM0_9FIRM</name>
<evidence type="ECO:0000256" key="6">
    <source>
        <dbReference type="ARBA" id="ARBA00022692"/>
    </source>
</evidence>
<keyword evidence="8 9" id="KW-0472">Membrane</keyword>
<comment type="subcellular location">
    <subcellularLocation>
        <location evidence="1">Cell membrane</location>
        <topology evidence="1">Multi-pass membrane protein</topology>
    </subcellularLocation>
</comment>
<accession>A0ABR7KDM0</accession>
<dbReference type="Proteomes" id="UP000603474">
    <property type="component" value="Unassembled WGS sequence"/>
</dbReference>
<evidence type="ECO:0000256" key="8">
    <source>
        <dbReference type="ARBA" id="ARBA00023136"/>
    </source>
</evidence>
<keyword evidence="3" id="KW-1003">Cell membrane</keyword>
<dbReference type="RefSeq" id="WP_187012724.1">
    <property type="nucleotide sequence ID" value="NZ_JACRWG010000047.1"/>
</dbReference>
<evidence type="ECO:0000256" key="1">
    <source>
        <dbReference type="ARBA" id="ARBA00004651"/>
    </source>
</evidence>
<reference evidence="10 11" key="1">
    <citation type="submission" date="2020-08" db="EMBL/GenBank/DDBJ databases">
        <authorList>
            <person name="Liu C."/>
            <person name="Sun Q."/>
        </authorList>
    </citation>
    <scope>NUCLEOTIDE SEQUENCE [LARGE SCALE GENOMIC DNA]</scope>
    <source>
        <strain evidence="10 11">NSJ-22</strain>
    </source>
</reference>
<feature type="transmembrane region" description="Helical" evidence="9">
    <location>
        <begin position="206"/>
        <end position="237"/>
    </location>
</feature>
<evidence type="ECO:0000256" key="9">
    <source>
        <dbReference type="SAM" id="Phobius"/>
    </source>
</evidence>
<keyword evidence="7 9" id="KW-1133">Transmembrane helix</keyword>
<proteinExistence type="predicted"/>
<evidence type="ECO:0000256" key="4">
    <source>
        <dbReference type="ARBA" id="ARBA00022597"/>
    </source>
</evidence>
<keyword evidence="11" id="KW-1185">Reference proteome</keyword>
<dbReference type="InterPro" id="IPR050303">
    <property type="entry name" value="GatZ_KbaZ_carbometab"/>
</dbReference>
<sequence>MSIVQALLLGLLGGIGIWDSRVGGIWMIDRPLVLGPLVGLILGDFTTGIIVGGSLELIMMGVVGIGSATPPDTVSGAILATAFAIVSKLDVSAAVALALPIASLGQVVGILVRTANGFFVHMADKAAEEADFGGIDRALWGGAFLFFIAYFLLVFLGAYLGSSVISAFVKMIPKFVTNGLNAASGMLPALGIAILMQLLFDKKNAAFFFIGWALTALLSVNTVGTAVIGAAIAYTIYQYTISNRKNNVAVEVETDELSDDLGGEL</sequence>
<organism evidence="10 11">
    <name type="scientific">Catenibacterium faecis</name>
    <dbReference type="NCBI Taxonomy" id="2764323"/>
    <lineage>
        <taxon>Bacteria</taxon>
        <taxon>Bacillati</taxon>
        <taxon>Bacillota</taxon>
        <taxon>Erysipelotrichia</taxon>
        <taxon>Erysipelotrichales</taxon>
        <taxon>Coprobacillaceae</taxon>
        <taxon>Catenibacterium</taxon>
    </lineage>
</organism>
<dbReference type="Pfam" id="PF03609">
    <property type="entry name" value="EII-Sor"/>
    <property type="match status" value="1"/>
</dbReference>
<evidence type="ECO:0000256" key="2">
    <source>
        <dbReference type="ARBA" id="ARBA00022448"/>
    </source>
</evidence>
<evidence type="ECO:0000313" key="10">
    <source>
        <dbReference type="EMBL" id="MBC6010557.1"/>
    </source>
</evidence>
<keyword evidence="6 9" id="KW-0812">Transmembrane</keyword>
<feature type="transmembrane region" description="Helical" evidence="9">
    <location>
        <begin position="40"/>
        <end position="65"/>
    </location>
</feature>
<keyword evidence="5" id="KW-0598">Phosphotransferase system</keyword>
<evidence type="ECO:0000256" key="3">
    <source>
        <dbReference type="ARBA" id="ARBA00022475"/>
    </source>
</evidence>
<dbReference type="PROSITE" id="PS51106">
    <property type="entry name" value="PTS_EIIC_TYPE_4"/>
    <property type="match status" value="1"/>
</dbReference>
<protein>
    <submittedName>
        <fullName evidence="10">PTS sugar transporter subunit IIC</fullName>
    </submittedName>
</protein>
<dbReference type="EMBL" id="JACRWG010000047">
    <property type="protein sequence ID" value="MBC6010557.1"/>
    <property type="molecule type" value="Genomic_DNA"/>
</dbReference>
<evidence type="ECO:0000256" key="5">
    <source>
        <dbReference type="ARBA" id="ARBA00022683"/>
    </source>
</evidence>
<dbReference type="PANTHER" id="PTHR32502:SF8">
    <property type="entry name" value="N-ACETYLGALACTOSAMINE PERMEASE IIC COMPONENT 1"/>
    <property type="match status" value="1"/>
</dbReference>
<comment type="caution">
    <text evidence="10">The sequence shown here is derived from an EMBL/GenBank/DDBJ whole genome shotgun (WGS) entry which is preliminary data.</text>
</comment>
<evidence type="ECO:0000313" key="11">
    <source>
        <dbReference type="Proteomes" id="UP000603474"/>
    </source>
</evidence>
<keyword evidence="4 10" id="KW-0762">Sugar transport</keyword>
<dbReference type="PANTHER" id="PTHR32502">
    <property type="entry name" value="N-ACETYLGALACTOSAMINE PERMEASE II COMPONENT-RELATED"/>
    <property type="match status" value="1"/>
</dbReference>